<organism evidence="1 2">
    <name type="scientific">Brassica napus</name>
    <name type="common">Rape</name>
    <dbReference type="NCBI Taxonomy" id="3708"/>
    <lineage>
        <taxon>Eukaryota</taxon>
        <taxon>Viridiplantae</taxon>
        <taxon>Streptophyta</taxon>
        <taxon>Embryophyta</taxon>
        <taxon>Tracheophyta</taxon>
        <taxon>Spermatophyta</taxon>
        <taxon>Magnoliopsida</taxon>
        <taxon>eudicotyledons</taxon>
        <taxon>Gunneridae</taxon>
        <taxon>Pentapetalae</taxon>
        <taxon>rosids</taxon>
        <taxon>malvids</taxon>
        <taxon>Brassicales</taxon>
        <taxon>Brassicaceae</taxon>
        <taxon>Brassiceae</taxon>
        <taxon>Brassica</taxon>
    </lineage>
</organism>
<name>A0ABQ8D9C7_BRANA</name>
<dbReference type="Proteomes" id="UP000824890">
    <property type="component" value="Unassembled WGS sequence"/>
</dbReference>
<dbReference type="EMBL" id="JAGKQM010000005">
    <property type="protein sequence ID" value="KAH0924996.1"/>
    <property type="molecule type" value="Genomic_DNA"/>
</dbReference>
<protein>
    <submittedName>
        <fullName evidence="1">Uncharacterized protein</fullName>
    </submittedName>
</protein>
<proteinExistence type="predicted"/>
<evidence type="ECO:0000313" key="1">
    <source>
        <dbReference type="EMBL" id="KAH0924996.1"/>
    </source>
</evidence>
<gene>
    <name evidence="1" type="ORF">HID58_017252</name>
</gene>
<comment type="caution">
    <text evidence="1">The sequence shown here is derived from an EMBL/GenBank/DDBJ whole genome shotgun (WGS) entry which is preliminary data.</text>
</comment>
<accession>A0ABQ8D9C7</accession>
<keyword evidence="2" id="KW-1185">Reference proteome</keyword>
<evidence type="ECO:0000313" key="2">
    <source>
        <dbReference type="Proteomes" id="UP000824890"/>
    </source>
</evidence>
<reference evidence="1 2" key="1">
    <citation type="submission" date="2021-05" db="EMBL/GenBank/DDBJ databases">
        <title>Genome Assembly of Synthetic Allotetraploid Brassica napus Reveals Homoeologous Exchanges between Subgenomes.</title>
        <authorList>
            <person name="Davis J.T."/>
        </authorList>
    </citation>
    <scope>NUCLEOTIDE SEQUENCE [LARGE SCALE GENOMIC DNA]</scope>
    <source>
        <strain evidence="2">cv. Da-Ae</strain>
        <tissue evidence="1">Seedling</tissue>
    </source>
</reference>
<sequence length="161" mass="17704">MSYLPSNIDVIAPSPIVRCIGKQEEHLTRPSTLQTVQFTNPVSSKKILWLPLHLSQTTNLHPPHNSQFSLNLPSDGVSLVDWDAEPVEDGSDGSALLECFAYDTKAGVVENHASVVGGEERLCRQTGSATVDLGAPWLVKDLKFWRGNVVVIEKVVNVFER</sequence>